<comment type="subcellular location">
    <subcellularLocation>
        <location evidence="1 5">Nucleus</location>
        <location evidence="1 5">Nucleolus</location>
    </subcellularLocation>
</comment>
<dbReference type="InParanoid" id="G0QS68"/>
<feature type="coiled-coil region" evidence="6">
    <location>
        <begin position="178"/>
        <end position="212"/>
    </location>
</feature>
<name>G0QS68_ICHMU</name>
<evidence type="ECO:0000256" key="4">
    <source>
        <dbReference type="ARBA" id="ARBA00023242"/>
    </source>
</evidence>
<dbReference type="eggNOG" id="KOG3237">
    <property type="taxonomic scope" value="Eukaryota"/>
</dbReference>
<keyword evidence="4 5" id="KW-0539">Nucleus</keyword>
<dbReference type="PANTHER" id="PTHR12838:SF0">
    <property type="entry name" value="U3 SMALL NUCLEOLAR RNA-ASSOCIATED PROTEIN 11-RELATED"/>
    <property type="match status" value="1"/>
</dbReference>
<keyword evidence="3 5" id="KW-0698">rRNA processing</keyword>
<evidence type="ECO:0000256" key="5">
    <source>
        <dbReference type="PIRNR" id="PIRNR015952"/>
    </source>
</evidence>
<evidence type="ECO:0000313" key="8">
    <source>
        <dbReference type="Proteomes" id="UP000008983"/>
    </source>
</evidence>
<dbReference type="AlphaFoldDB" id="G0QS68"/>
<keyword evidence="6" id="KW-0175">Coiled coil</keyword>
<dbReference type="GO" id="GO:0006364">
    <property type="term" value="P:rRNA processing"/>
    <property type="evidence" value="ECO:0007669"/>
    <property type="project" value="UniProtKB-UniRule"/>
</dbReference>
<evidence type="ECO:0000256" key="2">
    <source>
        <dbReference type="ARBA" id="ARBA00008105"/>
    </source>
</evidence>
<comment type="subunit">
    <text evidence="5">Component of the ribosomal small subunit (SSU) processome.</text>
</comment>
<proteinExistence type="inferred from homology"/>
<gene>
    <name evidence="7" type="ORF">IMG5_099610</name>
</gene>
<sequence length="260" mass="32330">MSFTTFKNLKIGRKHRERGQLKEREHLGLLEKKQDYKKRAKHYHKINDILNNLKQKARLKNDDEFYFKMQRAKIIDGKHVEQNQEDENEDFDKNEFKSLVKAKNMNLIKVQKHKDMKQIQKLQAQLHNLEGPKMNQQKYFVDSKEEFDNFQIEKDNQILNQPENLVFIFKKIFIQLFIFQQRNRRNHYKEKLKNLIKNLKKYKRIMKKWKKHILNWIIKKICQQYLSIYLKYKNQQKKEKRRIRKYKNGEVAKFFRERKR</sequence>
<dbReference type="PANTHER" id="PTHR12838">
    <property type="entry name" value="U3 SMALL NUCLEOLAR RNA-ASSOCIATED PROTEIN 11"/>
    <property type="match status" value="1"/>
</dbReference>
<accession>G0QS68</accession>
<comment type="similarity">
    <text evidence="2 5">Belongs to the UTP11 family.</text>
</comment>
<organism evidence="7 8">
    <name type="scientific">Ichthyophthirius multifiliis</name>
    <name type="common">White spot disease agent</name>
    <name type="synonym">Ich</name>
    <dbReference type="NCBI Taxonomy" id="5932"/>
    <lineage>
        <taxon>Eukaryota</taxon>
        <taxon>Sar</taxon>
        <taxon>Alveolata</taxon>
        <taxon>Ciliophora</taxon>
        <taxon>Intramacronucleata</taxon>
        <taxon>Oligohymenophorea</taxon>
        <taxon>Hymenostomatida</taxon>
        <taxon>Ophryoglenina</taxon>
        <taxon>Ichthyophthirius</taxon>
    </lineage>
</organism>
<comment type="function">
    <text evidence="5">Involved in nucleolar processing of pre-18S ribosomal RNA.</text>
</comment>
<dbReference type="STRING" id="857967.G0QS68"/>
<evidence type="ECO:0000256" key="3">
    <source>
        <dbReference type="ARBA" id="ARBA00022552"/>
    </source>
</evidence>
<dbReference type="InterPro" id="IPR007144">
    <property type="entry name" value="SSU_processome_Utp11"/>
</dbReference>
<keyword evidence="8" id="KW-1185">Reference proteome</keyword>
<protein>
    <recommendedName>
        <fullName evidence="5">U3 small nucleolar RNA-associated protein 11</fullName>
        <shortName evidence="5">U3 snoRNA-associated protein 11</shortName>
    </recommendedName>
</protein>
<dbReference type="Pfam" id="PF03998">
    <property type="entry name" value="Utp11"/>
    <property type="match status" value="1"/>
</dbReference>
<dbReference type="Proteomes" id="UP000008983">
    <property type="component" value="Unassembled WGS sequence"/>
</dbReference>
<reference evidence="7 8" key="1">
    <citation type="submission" date="2011-07" db="EMBL/GenBank/DDBJ databases">
        <authorList>
            <person name="Coyne R."/>
            <person name="Brami D."/>
            <person name="Johnson J."/>
            <person name="Hostetler J."/>
            <person name="Hannick L."/>
            <person name="Clark T."/>
            <person name="Cassidy-Hanley D."/>
            <person name="Inman J."/>
        </authorList>
    </citation>
    <scope>NUCLEOTIDE SEQUENCE [LARGE SCALE GENOMIC DNA]</scope>
    <source>
        <strain evidence="7 8">G5</strain>
    </source>
</reference>
<dbReference type="RefSeq" id="XP_004035419.1">
    <property type="nucleotide sequence ID" value="XM_004035371.1"/>
</dbReference>
<dbReference type="EMBL" id="GL983807">
    <property type="protein sequence ID" value="EGR31933.1"/>
    <property type="molecule type" value="Genomic_DNA"/>
</dbReference>
<dbReference type="GO" id="GO:0032040">
    <property type="term" value="C:small-subunit processome"/>
    <property type="evidence" value="ECO:0007669"/>
    <property type="project" value="UniProtKB-UniRule"/>
</dbReference>
<dbReference type="OrthoDB" id="29058at2759"/>
<evidence type="ECO:0000256" key="1">
    <source>
        <dbReference type="ARBA" id="ARBA00004604"/>
    </source>
</evidence>
<dbReference type="OMA" id="ERSQPKW"/>
<evidence type="ECO:0000256" key="6">
    <source>
        <dbReference type="SAM" id="Coils"/>
    </source>
</evidence>
<evidence type="ECO:0000313" key="7">
    <source>
        <dbReference type="EMBL" id="EGR31933.1"/>
    </source>
</evidence>
<dbReference type="PIRSF" id="PIRSF015952">
    <property type="entry name" value="U3snoRNP11"/>
    <property type="match status" value="1"/>
</dbReference>
<dbReference type="GeneID" id="14908105"/>